<evidence type="ECO:0000256" key="6">
    <source>
        <dbReference type="ARBA" id="ARBA00022837"/>
    </source>
</evidence>
<feature type="domain" description="Cadherin" evidence="14">
    <location>
        <begin position="192"/>
        <end position="407"/>
    </location>
</feature>
<dbReference type="FunFam" id="2.60.40.60:FF:000016">
    <property type="entry name" value="Protocadherin 9"/>
    <property type="match status" value="1"/>
</dbReference>
<accession>H3BGH4</accession>
<dbReference type="PANTHER" id="PTHR24028:SF347">
    <property type="entry name" value="PROTOCADHERIN FAT 1-LIKE ISOFORM X1"/>
    <property type="match status" value="1"/>
</dbReference>
<keyword evidence="5" id="KW-0677">Repeat</keyword>
<evidence type="ECO:0000259" key="14">
    <source>
        <dbReference type="PROSITE" id="PS50268"/>
    </source>
</evidence>
<evidence type="ECO:0000256" key="7">
    <source>
        <dbReference type="ARBA" id="ARBA00022889"/>
    </source>
</evidence>
<dbReference type="PANTHER" id="PTHR24028">
    <property type="entry name" value="CADHERIN-87A"/>
    <property type="match status" value="1"/>
</dbReference>
<organism evidence="15 16">
    <name type="scientific">Latimeria chalumnae</name>
    <name type="common">Coelacanth</name>
    <dbReference type="NCBI Taxonomy" id="7897"/>
    <lineage>
        <taxon>Eukaryota</taxon>
        <taxon>Metazoa</taxon>
        <taxon>Chordata</taxon>
        <taxon>Craniata</taxon>
        <taxon>Vertebrata</taxon>
        <taxon>Euteleostomi</taxon>
        <taxon>Coelacanthiformes</taxon>
        <taxon>Coelacanthidae</taxon>
        <taxon>Latimeria</taxon>
    </lineage>
</organism>
<dbReference type="SMART" id="SM00112">
    <property type="entry name" value="CA"/>
    <property type="match status" value="7"/>
</dbReference>
<evidence type="ECO:0000256" key="2">
    <source>
        <dbReference type="ARBA" id="ARBA00022475"/>
    </source>
</evidence>
<evidence type="ECO:0000256" key="12">
    <source>
        <dbReference type="PROSITE-ProRule" id="PRU00043"/>
    </source>
</evidence>
<dbReference type="GO" id="GO:0007156">
    <property type="term" value="P:homophilic cell adhesion via plasma membrane adhesion molecules"/>
    <property type="evidence" value="ECO:0007669"/>
    <property type="project" value="InterPro"/>
</dbReference>
<dbReference type="FunFam" id="2.60.40.60:FF:000005">
    <property type="entry name" value="Protocadherin 9"/>
    <property type="match status" value="2"/>
</dbReference>
<keyword evidence="10" id="KW-0325">Glycoprotein</keyword>
<dbReference type="InterPro" id="IPR050174">
    <property type="entry name" value="Protocadherin/Cadherin-CA"/>
</dbReference>
<dbReference type="Proteomes" id="UP000008672">
    <property type="component" value="Unassembled WGS sequence"/>
</dbReference>
<evidence type="ECO:0000256" key="13">
    <source>
        <dbReference type="SAM" id="Phobius"/>
    </source>
</evidence>
<dbReference type="InterPro" id="IPR015919">
    <property type="entry name" value="Cadherin-like_sf"/>
</dbReference>
<comment type="subcellular location">
    <subcellularLocation>
        <location evidence="1">Cell membrane</location>
        <topology evidence="1">Single-pass type I membrane protein</topology>
    </subcellularLocation>
</comment>
<evidence type="ECO:0000256" key="4">
    <source>
        <dbReference type="ARBA" id="ARBA00022729"/>
    </source>
</evidence>
<dbReference type="PROSITE" id="PS50268">
    <property type="entry name" value="CADHERIN_2"/>
    <property type="match status" value="6"/>
</dbReference>
<feature type="domain" description="Cadherin" evidence="14">
    <location>
        <begin position="86"/>
        <end position="191"/>
    </location>
</feature>
<dbReference type="HOGENOM" id="CLU_006480_5_2_1"/>
<name>H3BGH4_LATCH</name>
<evidence type="ECO:0000256" key="8">
    <source>
        <dbReference type="ARBA" id="ARBA00022989"/>
    </source>
</evidence>
<reference evidence="16" key="1">
    <citation type="submission" date="2011-08" db="EMBL/GenBank/DDBJ databases">
        <title>The draft genome of Latimeria chalumnae.</title>
        <authorList>
            <person name="Di Palma F."/>
            <person name="Alfoldi J."/>
            <person name="Johnson J."/>
            <person name="Berlin A."/>
            <person name="Gnerre S."/>
            <person name="Jaffe D."/>
            <person name="MacCallum I."/>
            <person name="Young S."/>
            <person name="Walker B.J."/>
            <person name="Lander E."/>
            <person name="Lindblad-Toh K."/>
        </authorList>
    </citation>
    <scope>NUCLEOTIDE SEQUENCE [LARGE SCALE GENOMIC DNA]</scope>
    <source>
        <strain evidence="16">Wild caught</strain>
    </source>
</reference>
<dbReference type="CDD" id="cd11304">
    <property type="entry name" value="Cadherin_repeat"/>
    <property type="match status" value="6"/>
</dbReference>
<protein>
    <recommendedName>
        <fullName evidence="11">Protocadherin-20</fullName>
    </recommendedName>
</protein>
<feature type="domain" description="Cadherin" evidence="14">
    <location>
        <begin position="512"/>
        <end position="614"/>
    </location>
</feature>
<feature type="domain" description="Cadherin" evidence="14">
    <location>
        <begin position="6"/>
        <end position="85"/>
    </location>
</feature>
<evidence type="ECO:0000256" key="5">
    <source>
        <dbReference type="ARBA" id="ARBA00022737"/>
    </source>
</evidence>
<dbReference type="AlphaFoldDB" id="H3BGH4"/>
<evidence type="ECO:0000256" key="10">
    <source>
        <dbReference type="ARBA" id="ARBA00023180"/>
    </source>
</evidence>
<dbReference type="GeneTree" id="ENSGT00940000156743"/>
<dbReference type="GO" id="GO:0005509">
    <property type="term" value="F:calcium ion binding"/>
    <property type="evidence" value="ECO:0007669"/>
    <property type="project" value="UniProtKB-UniRule"/>
</dbReference>
<dbReference type="GO" id="GO:0005886">
    <property type="term" value="C:plasma membrane"/>
    <property type="evidence" value="ECO:0007669"/>
    <property type="project" value="UniProtKB-SubCell"/>
</dbReference>
<dbReference type="InParanoid" id="H3BGH4"/>
<dbReference type="PROSITE" id="PS00232">
    <property type="entry name" value="CADHERIN_1"/>
    <property type="match status" value="3"/>
</dbReference>
<evidence type="ECO:0000256" key="1">
    <source>
        <dbReference type="ARBA" id="ARBA00004251"/>
    </source>
</evidence>
<dbReference type="Gene3D" id="2.60.40.60">
    <property type="entry name" value="Cadherins"/>
    <property type="match status" value="7"/>
</dbReference>
<keyword evidence="2" id="KW-1003">Cell membrane</keyword>
<dbReference type="OMA" id="ISYIANQ"/>
<dbReference type="InterPro" id="IPR020894">
    <property type="entry name" value="Cadherin_CS"/>
</dbReference>
<sequence length="814" mass="89701">MGVRPNGNSLSYKLLSEVPYVKLHEKSGYLYTTESKIDKEALCPNDKFINECILQLEAVVTSENYFQLCKIKINIADINDNAPYFSEKEIIVSIPEDAPVGASFGIDHYATDIDTGSNSVQNYFLENSDGAFSVKHEEGSLSIITEKLFDREVQDMYQLTIVAVDGGVPPLSGTSILIVNILDVNDNCPVFSSSGIHIAIPENASSNSLVAQLNASDADLGSNAEIRYVYSRVPEESRKMFHLDSATGLITLSSQVTKVTPLEHKLTILAIGSGCNPVVATVTVSISRLTSQPPKMELSYVAHQQNGVVYLMENVPVKTPVVVLEITDPENRIAGSWYIEGDMPFSLKAYEKTNNRYWLATSKPLDYESEQQYDIDMMAQDQFLPNLLYKVNLKVQIVDVNDNSPQFSQSMYVVSIEENNSPGAFLMTLTVVDPDSGQNGEVNYYLSSQALRLFALNSSSGVLTVSTTLDRETNEDYTFTVTAVDYGSPSRSSNTTVVVNVLDQNDNQPVFLTNEFVFFIPENFPMLGAVGIINITDKDAGSNGHVNVTILNGGSSFFLDKTEGILRCSAPIDREKEVEHMMWIEAKDKGNPALSSIAKVTVIVLDVNDNPPQILLPNSNRSWQLVTPNTAQGSMIAEVYAIDYDAGMNGIITYSITAKEAPFDNLFGINASSGNIMLQEMLQERHSGLYRLLVKVTDQGNPQPLYSHVIINLFVNDTVGNLSYLHSLLETEPHFKEAVGKSVSTLPKNQCSFPSIIPIAISVIACSAIFCVVGVCMFLQARRTTLKHKKKLLDAQIPLKTKQDYIITDSNDTW</sequence>
<evidence type="ECO:0000256" key="3">
    <source>
        <dbReference type="ARBA" id="ARBA00022692"/>
    </source>
</evidence>
<dbReference type="FunFam" id="2.60.40.60:FF:000007">
    <property type="entry name" value="Protocadherin alpha 2"/>
    <property type="match status" value="1"/>
</dbReference>
<keyword evidence="6 12" id="KW-0106">Calcium</keyword>
<keyword evidence="8 13" id="KW-1133">Transmembrane helix</keyword>
<dbReference type="Pfam" id="PF00028">
    <property type="entry name" value="Cadherin"/>
    <property type="match status" value="5"/>
</dbReference>
<reference evidence="15" key="2">
    <citation type="submission" date="2025-08" db="UniProtKB">
        <authorList>
            <consortium name="Ensembl"/>
        </authorList>
    </citation>
    <scope>IDENTIFICATION</scope>
</reference>
<keyword evidence="9 13" id="KW-0472">Membrane</keyword>
<proteinExistence type="predicted"/>
<evidence type="ECO:0000313" key="15">
    <source>
        <dbReference type="Ensembl" id="ENSLACP00000020995.2"/>
    </source>
</evidence>
<dbReference type="eggNOG" id="ENOG502QU9U">
    <property type="taxonomic scope" value="Eukaryota"/>
</dbReference>
<evidence type="ECO:0000256" key="11">
    <source>
        <dbReference type="ARBA" id="ARBA00072296"/>
    </source>
</evidence>
<keyword evidence="3 13" id="KW-0812">Transmembrane</keyword>
<feature type="transmembrane region" description="Helical" evidence="13">
    <location>
        <begin position="756"/>
        <end position="781"/>
    </location>
</feature>
<dbReference type="EMBL" id="AFYH01009052">
    <property type="status" value="NOT_ANNOTATED_CDS"/>
    <property type="molecule type" value="Genomic_DNA"/>
</dbReference>
<reference evidence="15" key="3">
    <citation type="submission" date="2025-09" db="UniProtKB">
        <authorList>
            <consortium name="Ensembl"/>
        </authorList>
    </citation>
    <scope>IDENTIFICATION</scope>
</reference>
<dbReference type="InterPro" id="IPR002126">
    <property type="entry name" value="Cadherin-like_dom"/>
</dbReference>
<dbReference type="FunFam" id="2.60.40.60:FF:000002">
    <property type="entry name" value="Protocadherin alpha 2"/>
    <property type="match status" value="1"/>
</dbReference>
<dbReference type="SUPFAM" id="SSF49313">
    <property type="entry name" value="Cadherin-like"/>
    <property type="match status" value="6"/>
</dbReference>
<evidence type="ECO:0000313" key="16">
    <source>
        <dbReference type="Proteomes" id="UP000008672"/>
    </source>
</evidence>
<keyword evidence="7" id="KW-0130">Cell adhesion</keyword>
<dbReference type="PRINTS" id="PR00205">
    <property type="entry name" value="CADHERIN"/>
</dbReference>
<evidence type="ECO:0000256" key="9">
    <source>
        <dbReference type="ARBA" id="ARBA00023136"/>
    </source>
</evidence>
<dbReference type="STRING" id="7897.ENSLACP00000020995"/>
<dbReference type="Ensembl" id="ENSLACT00000021135.2">
    <property type="protein sequence ID" value="ENSLACP00000020995.2"/>
    <property type="gene ID" value="ENSLACG00000018446.2"/>
</dbReference>
<feature type="domain" description="Cadherin" evidence="14">
    <location>
        <begin position="408"/>
        <end position="511"/>
    </location>
</feature>
<keyword evidence="16" id="KW-1185">Reference proteome</keyword>
<feature type="domain" description="Cadherin" evidence="14">
    <location>
        <begin position="626"/>
        <end position="735"/>
    </location>
</feature>
<keyword evidence="4" id="KW-0732">Signal</keyword>